<dbReference type="Proteomes" id="UP000175679">
    <property type="component" value="Unassembled WGS sequence"/>
</dbReference>
<dbReference type="OrthoDB" id="9803286at2"/>
<dbReference type="GO" id="GO:0008137">
    <property type="term" value="F:NADH dehydrogenase (ubiquinone) activity"/>
    <property type="evidence" value="ECO:0007669"/>
    <property type="project" value="InterPro"/>
</dbReference>
<name>A0A1E7QKC0_WOLPI</name>
<dbReference type="Gene3D" id="3.30.460.80">
    <property type="entry name" value="NADH:ubiquinone oxidoreductase, 30kDa subunit"/>
    <property type="match status" value="1"/>
</dbReference>
<keyword evidence="3 5" id="KW-0874">Quinone</keyword>
<evidence type="ECO:0000259" key="6">
    <source>
        <dbReference type="Pfam" id="PF00329"/>
    </source>
</evidence>
<dbReference type="Pfam" id="PF00329">
    <property type="entry name" value="Complex1_30kDa"/>
    <property type="match status" value="1"/>
</dbReference>
<comment type="similarity">
    <text evidence="1 3 4">Belongs to the complex I 30 kDa subunit family.</text>
</comment>
<comment type="subunit">
    <text evidence="3">NDH-1 is composed of 14 different subunits. Subunits NuoB, C, D, E, F, and G constitute the peripheral sector of the complex.</text>
</comment>
<evidence type="ECO:0000256" key="3">
    <source>
        <dbReference type="HAMAP-Rule" id="MF_01357"/>
    </source>
</evidence>
<keyword evidence="3 4" id="KW-1278">Translocase</keyword>
<comment type="subcellular location">
    <subcellularLocation>
        <location evidence="3">Cell membrane</location>
        <topology evidence="3">Peripheral membrane protein</topology>
        <orientation evidence="3">Cytoplasmic side</orientation>
    </subcellularLocation>
</comment>
<comment type="caution">
    <text evidence="7">The sequence shown here is derived from an EMBL/GenBank/DDBJ whole genome shotgun (WGS) entry which is preliminary data.</text>
</comment>
<dbReference type="GO" id="GO:0048038">
    <property type="term" value="F:quinone binding"/>
    <property type="evidence" value="ECO:0007669"/>
    <property type="project" value="UniProtKB-KW"/>
</dbReference>
<evidence type="ECO:0000256" key="1">
    <source>
        <dbReference type="ARBA" id="ARBA00007569"/>
    </source>
</evidence>
<dbReference type="EMBL" id="MJMG01000001">
    <property type="protein sequence ID" value="OEY86922.1"/>
    <property type="molecule type" value="Genomic_DNA"/>
</dbReference>
<proteinExistence type="inferred from homology"/>
<dbReference type="InterPro" id="IPR037232">
    <property type="entry name" value="NADH_quin_OxRdtase_su_C/D-like"/>
</dbReference>
<protein>
    <recommendedName>
        <fullName evidence="3">NADH-quinone oxidoreductase subunit C</fullName>
        <ecNumber evidence="3">7.1.1.-</ecNumber>
    </recommendedName>
    <alternativeName>
        <fullName evidence="3">NADH dehydrogenase I subunit C</fullName>
    </alternativeName>
    <alternativeName>
        <fullName evidence="3">NDH-1 subunit C</fullName>
    </alternativeName>
</protein>
<dbReference type="EC" id="7.1.1.-" evidence="3"/>
<dbReference type="AlphaFoldDB" id="A0A1E7QKC0"/>
<comment type="function">
    <text evidence="3">NDH-1 shuttles electrons from NADH, via FMN and iron-sulfur (Fe-S) centers, to quinones in the respiratory chain. The immediate electron acceptor for the enzyme in this species is believed to be ubiquinone. Couples the redox reaction to proton translocation (for every two electrons transferred, four hydrogen ions are translocated across the cytoplasmic membrane), and thus conserves the redox energy in a proton gradient.</text>
</comment>
<evidence type="ECO:0000256" key="4">
    <source>
        <dbReference type="RuleBase" id="RU003456"/>
    </source>
</evidence>
<dbReference type="PANTHER" id="PTHR10884:SF14">
    <property type="entry name" value="NADH DEHYDROGENASE [UBIQUINONE] IRON-SULFUR PROTEIN 3, MITOCHONDRIAL"/>
    <property type="match status" value="1"/>
</dbReference>
<keyword evidence="3" id="KW-0472">Membrane</keyword>
<evidence type="ECO:0000313" key="7">
    <source>
        <dbReference type="EMBL" id="OEY86922.1"/>
    </source>
</evidence>
<evidence type="ECO:0000313" key="8">
    <source>
        <dbReference type="Proteomes" id="UP000175679"/>
    </source>
</evidence>
<evidence type="ECO:0000256" key="2">
    <source>
        <dbReference type="ARBA" id="ARBA00022448"/>
    </source>
</evidence>
<organism evidence="7 8">
    <name type="scientific">Wolbachia pipientis</name>
    <dbReference type="NCBI Taxonomy" id="955"/>
    <lineage>
        <taxon>Bacteria</taxon>
        <taxon>Pseudomonadati</taxon>
        <taxon>Pseudomonadota</taxon>
        <taxon>Alphaproteobacteria</taxon>
        <taxon>Rickettsiales</taxon>
        <taxon>Anaplasmataceae</taxon>
        <taxon>Wolbachieae</taxon>
        <taxon>Wolbachia</taxon>
    </lineage>
</organism>
<dbReference type="NCBIfam" id="TIGR01961">
    <property type="entry name" value="NuoC_fam"/>
    <property type="match status" value="1"/>
</dbReference>
<dbReference type="PROSITE" id="PS00542">
    <property type="entry name" value="COMPLEX1_30K"/>
    <property type="match status" value="1"/>
</dbReference>
<keyword evidence="8" id="KW-1185">Reference proteome</keyword>
<reference evidence="7 8" key="1">
    <citation type="submission" date="2016-09" db="EMBL/GenBank/DDBJ databases">
        <title>Genomic evidence for plant-parasitic nematodes as the earliest Wolbachia hosts.</title>
        <authorList>
            <person name="Brown A.M."/>
            <person name="Wasala S.K."/>
            <person name="Howe D.K."/>
            <person name="Peetz A.B."/>
            <person name="Zasada I.A."/>
            <person name="Denver D.R."/>
        </authorList>
    </citation>
    <scope>NUCLEOTIDE SEQUENCE [LARGE SCALE GENOMIC DNA]</scope>
    <source>
        <strain evidence="8">wPpe</strain>
    </source>
</reference>
<dbReference type="InterPro" id="IPR010218">
    <property type="entry name" value="NADH_DH_suC"/>
</dbReference>
<keyword evidence="3" id="KW-1003">Cell membrane</keyword>
<dbReference type="RefSeq" id="WP_070064573.1">
    <property type="nucleotide sequence ID" value="NZ_MJMG01000001.1"/>
</dbReference>
<dbReference type="InterPro" id="IPR020396">
    <property type="entry name" value="NADH_UbQ_OxRdtase_CS"/>
</dbReference>
<dbReference type="HAMAP" id="MF_01357">
    <property type="entry name" value="NDH1_NuoC"/>
    <property type="match status" value="1"/>
</dbReference>
<gene>
    <name evidence="3" type="primary">nuoC</name>
    <name evidence="7" type="ORF">BIY23_00235</name>
</gene>
<keyword evidence="3" id="KW-0830">Ubiquinone</keyword>
<feature type="domain" description="NADH:ubiquinone oxidoreductase 30kDa subunit" evidence="6">
    <location>
        <begin position="28"/>
        <end position="145"/>
    </location>
</feature>
<comment type="catalytic activity">
    <reaction evidence="3 5">
        <text>a quinone + NADH + 5 H(+)(in) = a quinol + NAD(+) + 4 H(+)(out)</text>
        <dbReference type="Rhea" id="RHEA:57888"/>
        <dbReference type="ChEBI" id="CHEBI:15378"/>
        <dbReference type="ChEBI" id="CHEBI:24646"/>
        <dbReference type="ChEBI" id="CHEBI:57540"/>
        <dbReference type="ChEBI" id="CHEBI:57945"/>
        <dbReference type="ChEBI" id="CHEBI:132124"/>
    </reaction>
</comment>
<dbReference type="PANTHER" id="PTHR10884">
    <property type="entry name" value="NADH DEHYDROGENASE UBIQUINONE IRON-SULFUR PROTEIN 3"/>
    <property type="match status" value="1"/>
</dbReference>
<accession>A0A1E7QKC0</accession>
<evidence type="ECO:0000256" key="5">
    <source>
        <dbReference type="RuleBase" id="RU003582"/>
    </source>
</evidence>
<dbReference type="GO" id="GO:0050136">
    <property type="term" value="F:NADH dehydrogenase (quinone) (non-electrogenic) activity"/>
    <property type="evidence" value="ECO:0007669"/>
    <property type="project" value="UniProtKB-UniRule"/>
</dbReference>
<dbReference type="GO" id="GO:0005886">
    <property type="term" value="C:plasma membrane"/>
    <property type="evidence" value="ECO:0007669"/>
    <property type="project" value="UniProtKB-SubCell"/>
</dbReference>
<keyword evidence="3 4" id="KW-0520">NAD</keyword>
<dbReference type="InterPro" id="IPR001268">
    <property type="entry name" value="NADH_UbQ_OxRdtase_30kDa_su"/>
</dbReference>
<keyword evidence="2 3" id="KW-0813">Transport</keyword>
<sequence length="181" mass="21373">MDQYIQKKLKCKHIQTDNSTIIIYAAISDIEKYLLFLRDDTQCRFELLIDIFGVDYPNKDKRFEIIYNLLSVVFNARIHIKLPLNEGEIVPSVTKIFSTASWFEREVFDMYGIEFSGHPDLRRILTDYGFVGHPLLKDFPLTGYEEVKYDEKKKKVVYNPIDLSQDFRVFDSLSPWEGKKK</sequence>
<dbReference type="SUPFAM" id="SSF143243">
    <property type="entry name" value="Nqo5-like"/>
    <property type="match status" value="1"/>
</dbReference>
<dbReference type="NCBIfam" id="NF004733">
    <property type="entry name" value="PRK06074.1-5"/>
    <property type="match status" value="1"/>
</dbReference>